<comment type="similarity">
    <text evidence="8 9">Belongs to the TRAP transporter small permease family.</text>
</comment>
<keyword evidence="6 9" id="KW-1133">Transmembrane helix</keyword>
<accession>A0A9X2X2V0</accession>
<keyword evidence="4 9" id="KW-0997">Cell inner membrane</keyword>
<keyword evidence="2 9" id="KW-0813">Transport</keyword>
<sequence length="175" mass="19090">MSHILTHVTRMLDRLISLSSIIGTLALIFIVLVTLVDVTGRLFGFPLTGAQDLSEMTMVIVVFGGMALCDKQGGNIAVDIFEDKFPRKMNFCLDIAGWLIGCAIFTAIGYTMIGAAEMSELLNLSSNIIGIPKGPFQYAVSFFSFLTAFAMFARIVTTLLRPGSRHLASQEEDDL</sequence>
<reference evidence="11" key="1">
    <citation type="submission" date="2021-07" db="EMBL/GenBank/DDBJ databases">
        <authorList>
            <person name="Luelf R.H."/>
        </authorList>
    </citation>
    <scope>NUCLEOTIDE SEQUENCE</scope>
    <source>
        <strain evidence="11">TMW 2.2304</strain>
    </source>
</reference>
<comment type="caution">
    <text evidence="11">The sequence shown here is derived from an EMBL/GenBank/DDBJ whole genome shotgun (WGS) entry which is preliminary data.</text>
</comment>
<name>A0A9X2X2V0_9GAMM</name>
<comment type="subcellular location">
    <subcellularLocation>
        <location evidence="1 9">Cell inner membrane</location>
        <topology evidence="1 9">Multi-pass membrane protein</topology>
    </subcellularLocation>
</comment>
<evidence type="ECO:0000256" key="7">
    <source>
        <dbReference type="ARBA" id="ARBA00023136"/>
    </source>
</evidence>
<dbReference type="Proteomes" id="UP001145353">
    <property type="component" value="Unassembled WGS sequence"/>
</dbReference>
<organism evidence="11 12">
    <name type="scientific">Chromohalobacter moromii</name>
    <dbReference type="NCBI Taxonomy" id="2860329"/>
    <lineage>
        <taxon>Bacteria</taxon>
        <taxon>Pseudomonadati</taxon>
        <taxon>Pseudomonadota</taxon>
        <taxon>Gammaproteobacteria</taxon>
        <taxon>Oceanospirillales</taxon>
        <taxon>Halomonadaceae</taxon>
        <taxon>Chromohalobacter</taxon>
    </lineage>
</organism>
<keyword evidence="7 9" id="KW-0472">Membrane</keyword>
<dbReference type="InterPro" id="IPR007387">
    <property type="entry name" value="TRAP_DctQ"/>
</dbReference>
<keyword evidence="12" id="KW-1185">Reference proteome</keyword>
<dbReference type="PANTHER" id="PTHR35011">
    <property type="entry name" value="2,3-DIKETO-L-GULONATE TRAP TRANSPORTER SMALL PERMEASE PROTEIN YIAM"/>
    <property type="match status" value="1"/>
</dbReference>
<evidence type="ECO:0000256" key="5">
    <source>
        <dbReference type="ARBA" id="ARBA00022692"/>
    </source>
</evidence>
<dbReference type="GO" id="GO:0015740">
    <property type="term" value="P:C4-dicarboxylate transport"/>
    <property type="evidence" value="ECO:0007669"/>
    <property type="project" value="TreeGrafter"/>
</dbReference>
<evidence type="ECO:0000256" key="6">
    <source>
        <dbReference type="ARBA" id="ARBA00022989"/>
    </source>
</evidence>
<protein>
    <recommendedName>
        <fullName evidence="9">TRAP transporter small permease protein</fullName>
    </recommendedName>
</protein>
<dbReference type="RefSeq" id="WP_247640211.1">
    <property type="nucleotide sequence ID" value="NZ_JAHXCZ010000003.1"/>
</dbReference>
<evidence type="ECO:0000259" key="10">
    <source>
        <dbReference type="Pfam" id="PF04290"/>
    </source>
</evidence>
<dbReference type="InterPro" id="IPR055348">
    <property type="entry name" value="DctQ"/>
</dbReference>
<feature type="domain" description="Tripartite ATP-independent periplasmic transporters DctQ component" evidence="10">
    <location>
        <begin position="30"/>
        <end position="159"/>
    </location>
</feature>
<dbReference type="EMBL" id="JAHXDE010000003">
    <property type="protein sequence ID" value="MCT8505329.1"/>
    <property type="molecule type" value="Genomic_DNA"/>
</dbReference>
<keyword evidence="3" id="KW-1003">Cell membrane</keyword>
<dbReference type="Pfam" id="PF04290">
    <property type="entry name" value="DctQ"/>
    <property type="match status" value="1"/>
</dbReference>
<evidence type="ECO:0000256" key="3">
    <source>
        <dbReference type="ARBA" id="ARBA00022475"/>
    </source>
</evidence>
<comment type="caution">
    <text evidence="9">Lacks conserved residue(s) required for the propagation of feature annotation.</text>
</comment>
<evidence type="ECO:0000256" key="8">
    <source>
        <dbReference type="ARBA" id="ARBA00038436"/>
    </source>
</evidence>
<feature type="transmembrane region" description="Helical" evidence="9">
    <location>
        <begin position="12"/>
        <end position="33"/>
    </location>
</feature>
<feature type="transmembrane region" description="Helical" evidence="9">
    <location>
        <begin position="91"/>
        <end position="116"/>
    </location>
</feature>
<comment type="function">
    <text evidence="9">Part of the tripartite ATP-independent periplasmic (TRAP) transport system.</text>
</comment>
<evidence type="ECO:0000256" key="1">
    <source>
        <dbReference type="ARBA" id="ARBA00004429"/>
    </source>
</evidence>
<reference evidence="11" key="2">
    <citation type="journal article" date="2022" name="Syst. Appl. Microbiol.">
        <title>Chromohalobacter moromii sp. nov., a moderately halophilic bacterium isolated from lupine-based moromi fermentation.</title>
        <authorList>
            <person name="Lulf R.H."/>
            <person name="Hilgarth M."/>
            <person name="Ehrmann M.A."/>
        </authorList>
    </citation>
    <scope>NUCLEOTIDE SEQUENCE</scope>
    <source>
        <strain evidence="11">TMW 2.2304</strain>
    </source>
</reference>
<dbReference type="PANTHER" id="PTHR35011:SF10">
    <property type="entry name" value="TRAP TRANSPORTER SMALL PERMEASE PROTEIN"/>
    <property type="match status" value="1"/>
</dbReference>
<evidence type="ECO:0000256" key="2">
    <source>
        <dbReference type="ARBA" id="ARBA00022448"/>
    </source>
</evidence>
<feature type="transmembrane region" description="Helical" evidence="9">
    <location>
        <begin position="136"/>
        <end position="156"/>
    </location>
</feature>
<dbReference type="GO" id="GO:0022857">
    <property type="term" value="F:transmembrane transporter activity"/>
    <property type="evidence" value="ECO:0007669"/>
    <property type="project" value="UniProtKB-UniRule"/>
</dbReference>
<evidence type="ECO:0000256" key="4">
    <source>
        <dbReference type="ARBA" id="ARBA00022519"/>
    </source>
</evidence>
<evidence type="ECO:0000313" key="12">
    <source>
        <dbReference type="Proteomes" id="UP001145353"/>
    </source>
</evidence>
<proteinExistence type="inferred from homology"/>
<dbReference type="AlphaFoldDB" id="A0A9X2X2V0"/>
<evidence type="ECO:0000313" key="11">
    <source>
        <dbReference type="EMBL" id="MCT8505329.1"/>
    </source>
</evidence>
<evidence type="ECO:0000256" key="9">
    <source>
        <dbReference type="RuleBase" id="RU369079"/>
    </source>
</evidence>
<gene>
    <name evidence="11" type="ORF">KZO87_08055</name>
</gene>
<dbReference type="GO" id="GO:0005886">
    <property type="term" value="C:plasma membrane"/>
    <property type="evidence" value="ECO:0007669"/>
    <property type="project" value="UniProtKB-SubCell"/>
</dbReference>
<keyword evidence="5 9" id="KW-0812">Transmembrane</keyword>
<comment type="subunit">
    <text evidence="9">The complex comprises the extracytoplasmic solute receptor protein and the two transmembrane proteins.</text>
</comment>